<sequence>MEFVVHGGVPRITFHNLEKLSLYYMEKLKDITRDILLPGSLSNLRVLKVHYCPKLNITPIMQFANGLEEFEVTWYNATEILNNSDRMVSKRTSVTMTEIDKTGGGCDHAFLPRLRRLVLQVLPQLISIWKTDSMPPLGSLSNLTELNVQYCNKLRYLLSPCLAQRLDRLELLVIIGCDIMEKLISVEDEKVVVQSSAVAERLTSVSFSRCISPPYLIFGNLRELYISDCPGFCSLFSIGLAQNLMQLESLTVYRCLQMEVILKGEDAEIENEEESERGKRILFPRLVKIDLGYLPKLTCLCSVKGGSTNLCDGEAFTSLLLPSLENIKVEYCQQLTRLNMGSQSSQHLKLIRGSKAWFEGLVWDDENSRSHFHPLFVPSAYEFSYLGEKSSFNVERDTIVTQVPGWAKSLWNKNSHGKSMTYIN</sequence>
<comment type="caution">
    <text evidence="2">The sequence shown here is derived from an EMBL/GenBank/DDBJ whole genome shotgun (WGS) entry which is preliminary data.</text>
</comment>
<gene>
    <name evidence="2" type="ORF">QJS04_geneDACA018090</name>
</gene>
<dbReference type="SUPFAM" id="SSF52058">
    <property type="entry name" value="L domain-like"/>
    <property type="match status" value="1"/>
</dbReference>
<keyword evidence="3" id="KW-1185">Reference proteome</keyword>
<evidence type="ECO:0000259" key="1">
    <source>
        <dbReference type="Pfam" id="PF23247"/>
    </source>
</evidence>
<evidence type="ECO:0000313" key="3">
    <source>
        <dbReference type="Proteomes" id="UP001179952"/>
    </source>
</evidence>
<accession>A0AAV9A870</accession>
<dbReference type="InterPro" id="IPR032675">
    <property type="entry name" value="LRR_dom_sf"/>
</dbReference>
<dbReference type="AlphaFoldDB" id="A0AAV9A870"/>
<dbReference type="EMBL" id="JAUJYN010000011">
    <property type="protein sequence ID" value="KAK1260140.1"/>
    <property type="molecule type" value="Genomic_DNA"/>
</dbReference>
<dbReference type="Pfam" id="PF23247">
    <property type="entry name" value="LRR_RPS2"/>
    <property type="match status" value="2"/>
</dbReference>
<evidence type="ECO:0000313" key="2">
    <source>
        <dbReference type="EMBL" id="KAK1260140.1"/>
    </source>
</evidence>
<feature type="domain" description="Disease resistance protein At4g27190-like leucine-rich repeats" evidence="1">
    <location>
        <begin position="215"/>
        <end position="338"/>
    </location>
</feature>
<organism evidence="2 3">
    <name type="scientific">Acorus gramineus</name>
    <name type="common">Dwarf sweet flag</name>
    <dbReference type="NCBI Taxonomy" id="55184"/>
    <lineage>
        <taxon>Eukaryota</taxon>
        <taxon>Viridiplantae</taxon>
        <taxon>Streptophyta</taxon>
        <taxon>Embryophyta</taxon>
        <taxon>Tracheophyta</taxon>
        <taxon>Spermatophyta</taxon>
        <taxon>Magnoliopsida</taxon>
        <taxon>Liliopsida</taxon>
        <taxon>Acoraceae</taxon>
        <taxon>Acorus</taxon>
    </lineage>
</organism>
<protein>
    <recommendedName>
        <fullName evidence="1">Disease resistance protein At4g27190-like leucine-rich repeats domain-containing protein</fullName>
    </recommendedName>
</protein>
<dbReference type="InterPro" id="IPR050905">
    <property type="entry name" value="Plant_NBS-LRR"/>
</dbReference>
<dbReference type="InterPro" id="IPR057135">
    <property type="entry name" value="At4g27190-like_LRR"/>
</dbReference>
<dbReference type="Gene3D" id="3.80.10.10">
    <property type="entry name" value="Ribonuclease Inhibitor"/>
    <property type="match status" value="2"/>
</dbReference>
<feature type="domain" description="Disease resistance protein At4g27190-like leucine-rich repeats" evidence="1">
    <location>
        <begin position="17"/>
        <end position="178"/>
    </location>
</feature>
<dbReference type="PANTHER" id="PTHR33463">
    <property type="entry name" value="NB-ARC DOMAIN-CONTAINING PROTEIN-RELATED"/>
    <property type="match status" value="1"/>
</dbReference>
<proteinExistence type="predicted"/>
<reference evidence="2" key="1">
    <citation type="journal article" date="2023" name="Nat. Commun.">
        <title>Diploid and tetraploid genomes of Acorus and the evolution of monocots.</title>
        <authorList>
            <person name="Ma L."/>
            <person name="Liu K.W."/>
            <person name="Li Z."/>
            <person name="Hsiao Y.Y."/>
            <person name="Qi Y."/>
            <person name="Fu T."/>
            <person name="Tang G.D."/>
            <person name="Zhang D."/>
            <person name="Sun W.H."/>
            <person name="Liu D.K."/>
            <person name="Li Y."/>
            <person name="Chen G.Z."/>
            <person name="Liu X.D."/>
            <person name="Liao X.Y."/>
            <person name="Jiang Y.T."/>
            <person name="Yu X."/>
            <person name="Hao Y."/>
            <person name="Huang J."/>
            <person name="Zhao X.W."/>
            <person name="Ke S."/>
            <person name="Chen Y.Y."/>
            <person name="Wu W.L."/>
            <person name="Hsu J.L."/>
            <person name="Lin Y.F."/>
            <person name="Huang M.D."/>
            <person name="Li C.Y."/>
            <person name="Huang L."/>
            <person name="Wang Z.W."/>
            <person name="Zhao X."/>
            <person name="Zhong W.Y."/>
            <person name="Peng D.H."/>
            <person name="Ahmad S."/>
            <person name="Lan S."/>
            <person name="Zhang J.S."/>
            <person name="Tsai W.C."/>
            <person name="Van de Peer Y."/>
            <person name="Liu Z.J."/>
        </authorList>
    </citation>
    <scope>NUCLEOTIDE SEQUENCE</scope>
    <source>
        <strain evidence="2">SCP</strain>
    </source>
</reference>
<reference evidence="2" key="2">
    <citation type="submission" date="2023-06" db="EMBL/GenBank/DDBJ databases">
        <authorList>
            <person name="Ma L."/>
            <person name="Liu K.-W."/>
            <person name="Li Z."/>
            <person name="Hsiao Y.-Y."/>
            <person name="Qi Y."/>
            <person name="Fu T."/>
            <person name="Tang G."/>
            <person name="Zhang D."/>
            <person name="Sun W.-H."/>
            <person name="Liu D.-K."/>
            <person name="Li Y."/>
            <person name="Chen G.-Z."/>
            <person name="Liu X.-D."/>
            <person name="Liao X.-Y."/>
            <person name="Jiang Y.-T."/>
            <person name="Yu X."/>
            <person name="Hao Y."/>
            <person name="Huang J."/>
            <person name="Zhao X.-W."/>
            <person name="Ke S."/>
            <person name="Chen Y.-Y."/>
            <person name="Wu W.-L."/>
            <person name="Hsu J.-L."/>
            <person name="Lin Y.-F."/>
            <person name="Huang M.-D."/>
            <person name="Li C.-Y."/>
            <person name="Huang L."/>
            <person name="Wang Z.-W."/>
            <person name="Zhao X."/>
            <person name="Zhong W.-Y."/>
            <person name="Peng D.-H."/>
            <person name="Ahmad S."/>
            <person name="Lan S."/>
            <person name="Zhang J.-S."/>
            <person name="Tsai W.-C."/>
            <person name="Van De Peer Y."/>
            <person name="Liu Z.-J."/>
        </authorList>
    </citation>
    <scope>NUCLEOTIDE SEQUENCE</scope>
    <source>
        <strain evidence="2">SCP</strain>
        <tissue evidence="2">Leaves</tissue>
    </source>
</reference>
<dbReference type="Proteomes" id="UP001179952">
    <property type="component" value="Unassembled WGS sequence"/>
</dbReference>
<name>A0AAV9A870_ACOGR</name>